<organism evidence="1 2">
    <name type="scientific">Taklimakanibacter albus</name>
    <dbReference type="NCBI Taxonomy" id="2800327"/>
    <lineage>
        <taxon>Bacteria</taxon>
        <taxon>Pseudomonadati</taxon>
        <taxon>Pseudomonadota</taxon>
        <taxon>Alphaproteobacteria</taxon>
        <taxon>Hyphomicrobiales</taxon>
        <taxon>Aestuariivirgaceae</taxon>
        <taxon>Taklimakanibacter</taxon>
    </lineage>
</organism>
<name>A0ACC5REP3_9HYPH</name>
<reference evidence="1" key="1">
    <citation type="submission" date="2021-01" db="EMBL/GenBank/DDBJ databases">
        <authorList>
            <person name="Sun Q."/>
        </authorList>
    </citation>
    <scope>NUCLEOTIDE SEQUENCE</scope>
    <source>
        <strain evidence="1">YIM B02566</strain>
    </source>
</reference>
<gene>
    <name evidence="1" type="ORF">JHL16_31220</name>
</gene>
<dbReference type="EMBL" id="JAENHL010000008">
    <property type="protein sequence ID" value="MBK1870878.1"/>
    <property type="molecule type" value="Genomic_DNA"/>
</dbReference>
<evidence type="ECO:0000313" key="1">
    <source>
        <dbReference type="EMBL" id="MBK1870878.1"/>
    </source>
</evidence>
<sequence>MRNWRLFFTALSCAALSAIDPAIAASPIGNTVQTSTTVSASGRVLEKSSPVFFNDILRSNATGIGQFIFNDGGRLAIGPSATVTIDKSIYKGGKSVQQASIQASKGAFRFISGAFSVKKINTPYGTIGIRGTAFDFTIRNGRVYILLFRGAVSFCRGGNCKTLRSSCDYLVAGGGKISDPQALSAGIDQGLNIGEVFPLVVNQSKLNSQFRQGTRNCFSRAAQRTPNKSISPAVNAAAAAAAPDTPDTPDTPGPPGSPGGPPGNSGKSNKGFGNGGEADDSGPNESHNPGKGHGGPHSDGGKSKGKDK</sequence>
<protein>
    <submittedName>
        <fullName evidence="1">FecR domain-containing protein</fullName>
    </submittedName>
</protein>
<dbReference type="Proteomes" id="UP000616151">
    <property type="component" value="Unassembled WGS sequence"/>
</dbReference>
<evidence type="ECO:0000313" key="2">
    <source>
        <dbReference type="Proteomes" id="UP000616151"/>
    </source>
</evidence>
<accession>A0ACC5REP3</accession>
<keyword evidence="2" id="KW-1185">Reference proteome</keyword>
<comment type="caution">
    <text evidence="1">The sequence shown here is derived from an EMBL/GenBank/DDBJ whole genome shotgun (WGS) entry which is preliminary data.</text>
</comment>
<proteinExistence type="predicted"/>